<evidence type="ECO:0000256" key="2">
    <source>
        <dbReference type="PROSITE-ProRule" id="PRU00169"/>
    </source>
</evidence>
<name>A0A7C4MLJ8_9BACT</name>
<dbReference type="EMBL" id="DSUH01000128">
    <property type="protein sequence ID" value="HGU32322.1"/>
    <property type="molecule type" value="Genomic_DNA"/>
</dbReference>
<feature type="modified residue" description="4-aspartylphosphate" evidence="2">
    <location>
        <position position="58"/>
    </location>
</feature>
<keyword evidence="1 2" id="KW-0597">Phosphoprotein</keyword>
<dbReference type="InterPro" id="IPR050595">
    <property type="entry name" value="Bact_response_regulator"/>
</dbReference>
<reference evidence="4" key="1">
    <citation type="journal article" date="2020" name="mSystems">
        <title>Genome- and Community-Level Interaction Insights into Carbon Utilization and Element Cycling Functions of Hydrothermarchaeota in Hydrothermal Sediment.</title>
        <authorList>
            <person name="Zhou Z."/>
            <person name="Liu Y."/>
            <person name="Xu W."/>
            <person name="Pan J."/>
            <person name="Luo Z.H."/>
            <person name="Li M."/>
        </authorList>
    </citation>
    <scope>NUCLEOTIDE SEQUENCE [LARGE SCALE GENOMIC DNA]</scope>
    <source>
        <strain evidence="4">SpSt-477</strain>
    </source>
</reference>
<comment type="caution">
    <text evidence="4">The sequence shown here is derived from an EMBL/GenBank/DDBJ whole genome shotgun (WGS) entry which is preliminary data.</text>
</comment>
<dbReference type="InterPro" id="IPR001789">
    <property type="entry name" value="Sig_transdc_resp-reg_receiver"/>
</dbReference>
<dbReference type="AlphaFoldDB" id="A0A7C4MLJ8"/>
<evidence type="ECO:0000313" key="4">
    <source>
        <dbReference type="EMBL" id="HGU32322.1"/>
    </source>
</evidence>
<dbReference type="Gene3D" id="3.40.50.2300">
    <property type="match status" value="1"/>
</dbReference>
<dbReference type="PANTHER" id="PTHR44591:SF3">
    <property type="entry name" value="RESPONSE REGULATORY DOMAIN-CONTAINING PROTEIN"/>
    <property type="match status" value="1"/>
</dbReference>
<dbReference type="PROSITE" id="PS50110">
    <property type="entry name" value="RESPONSE_REGULATORY"/>
    <property type="match status" value="1"/>
</dbReference>
<organism evidence="4">
    <name type="scientific">Desulfatirhabdium butyrativorans</name>
    <dbReference type="NCBI Taxonomy" id="340467"/>
    <lineage>
        <taxon>Bacteria</taxon>
        <taxon>Pseudomonadati</taxon>
        <taxon>Thermodesulfobacteriota</taxon>
        <taxon>Desulfobacteria</taxon>
        <taxon>Desulfobacterales</taxon>
        <taxon>Desulfatirhabdiaceae</taxon>
        <taxon>Desulfatirhabdium</taxon>
    </lineage>
</organism>
<feature type="domain" description="Response regulatory" evidence="3">
    <location>
        <begin position="9"/>
        <end position="134"/>
    </location>
</feature>
<proteinExistence type="predicted"/>
<evidence type="ECO:0000259" key="3">
    <source>
        <dbReference type="PROSITE" id="PS50110"/>
    </source>
</evidence>
<dbReference type="SMART" id="SM00448">
    <property type="entry name" value="REC"/>
    <property type="match status" value="1"/>
</dbReference>
<dbReference type="InterPro" id="IPR011006">
    <property type="entry name" value="CheY-like_superfamily"/>
</dbReference>
<dbReference type="GO" id="GO:0000160">
    <property type="term" value="P:phosphorelay signal transduction system"/>
    <property type="evidence" value="ECO:0007669"/>
    <property type="project" value="InterPro"/>
</dbReference>
<sequence length="140" mass="15766">MLPNESFATIVVVHDDPHLLTFVANVLKPLHIGVVGIESRMACLDRCRKQPPDALLLDLMMPDDEGMHLYRQLCADPALSRIPVILISAIDRDLFFSYHQFSCPKSPHALPPPRAYFEKPVEAEDLISCIHSLIPERKVS</sequence>
<evidence type="ECO:0000256" key="1">
    <source>
        <dbReference type="ARBA" id="ARBA00022553"/>
    </source>
</evidence>
<protein>
    <submittedName>
        <fullName evidence="4">Response regulator</fullName>
    </submittedName>
</protein>
<dbReference type="SUPFAM" id="SSF52172">
    <property type="entry name" value="CheY-like"/>
    <property type="match status" value="1"/>
</dbReference>
<dbReference type="PANTHER" id="PTHR44591">
    <property type="entry name" value="STRESS RESPONSE REGULATOR PROTEIN 1"/>
    <property type="match status" value="1"/>
</dbReference>
<accession>A0A7C4MLJ8</accession>
<dbReference type="Pfam" id="PF00072">
    <property type="entry name" value="Response_reg"/>
    <property type="match status" value="1"/>
</dbReference>
<gene>
    <name evidence="4" type="ORF">ENS29_05645</name>
</gene>